<evidence type="ECO:0000313" key="1">
    <source>
        <dbReference type="EMBL" id="KAH0773839.1"/>
    </source>
</evidence>
<dbReference type="Proteomes" id="UP000826656">
    <property type="component" value="Unassembled WGS sequence"/>
</dbReference>
<reference evidence="1 2" key="1">
    <citation type="journal article" date="2021" name="bioRxiv">
        <title>Chromosome-scale and haplotype-resolved genome assembly of a tetraploid potato cultivar.</title>
        <authorList>
            <person name="Sun H."/>
            <person name="Jiao W.-B."/>
            <person name="Krause K."/>
            <person name="Campoy J.A."/>
            <person name="Goel M."/>
            <person name="Folz-Donahue K."/>
            <person name="Kukat C."/>
            <person name="Huettel B."/>
            <person name="Schneeberger K."/>
        </authorList>
    </citation>
    <scope>NUCLEOTIDE SEQUENCE [LARGE SCALE GENOMIC DNA]</scope>
    <source>
        <strain evidence="1">SolTubOtavaFocal</strain>
        <tissue evidence="1">Leaves</tissue>
    </source>
</reference>
<keyword evidence="2" id="KW-1185">Reference proteome</keyword>
<name>A0ABQ7VZD8_SOLTU</name>
<proteinExistence type="predicted"/>
<accession>A0ABQ7VZD8</accession>
<comment type="caution">
    <text evidence="1">The sequence shown here is derived from an EMBL/GenBank/DDBJ whole genome shotgun (WGS) entry which is preliminary data.</text>
</comment>
<protein>
    <recommendedName>
        <fullName evidence="3">Integrase core domain containing protein</fullName>
    </recommendedName>
</protein>
<sequence>MELGTKEMQRLETLVSLLNAHLNIEKREEEWNYDKAHMKTQIVILTKHIIAGPEKGVSKIITRETRVIILEIKVGTISEMVSMTDLEAESKETNKTKRDTKIVQ</sequence>
<dbReference type="EMBL" id="JAIVGD010000005">
    <property type="protein sequence ID" value="KAH0773839.1"/>
    <property type="molecule type" value="Genomic_DNA"/>
</dbReference>
<gene>
    <name evidence="1" type="ORF">KY290_010976</name>
</gene>
<evidence type="ECO:0000313" key="2">
    <source>
        <dbReference type="Proteomes" id="UP000826656"/>
    </source>
</evidence>
<organism evidence="1 2">
    <name type="scientific">Solanum tuberosum</name>
    <name type="common">Potato</name>
    <dbReference type="NCBI Taxonomy" id="4113"/>
    <lineage>
        <taxon>Eukaryota</taxon>
        <taxon>Viridiplantae</taxon>
        <taxon>Streptophyta</taxon>
        <taxon>Embryophyta</taxon>
        <taxon>Tracheophyta</taxon>
        <taxon>Spermatophyta</taxon>
        <taxon>Magnoliopsida</taxon>
        <taxon>eudicotyledons</taxon>
        <taxon>Gunneridae</taxon>
        <taxon>Pentapetalae</taxon>
        <taxon>asterids</taxon>
        <taxon>lamiids</taxon>
        <taxon>Solanales</taxon>
        <taxon>Solanaceae</taxon>
        <taxon>Solanoideae</taxon>
        <taxon>Solaneae</taxon>
        <taxon>Solanum</taxon>
    </lineage>
</organism>
<evidence type="ECO:0008006" key="3">
    <source>
        <dbReference type="Google" id="ProtNLM"/>
    </source>
</evidence>